<evidence type="ECO:0000259" key="1">
    <source>
        <dbReference type="Pfam" id="PF06812"/>
    </source>
</evidence>
<dbReference type="PANTHER" id="PTHR37951:SF1">
    <property type="entry name" value="TYPE VI SECRETION SYSTEM COMPONENT TSSA1"/>
    <property type="match status" value="1"/>
</dbReference>
<comment type="caution">
    <text evidence="2">The sequence shown here is derived from an EMBL/GenBank/DDBJ whole genome shotgun (WGS) entry which is preliminary data.</text>
</comment>
<proteinExistence type="predicted"/>
<dbReference type="AlphaFoldDB" id="A0A5J5FWG7"/>
<accession>A0A5J5FWG7</accession>
<dbReference type="EMBL" id="VYKJ01000009">
    <property type="protein sequence ID" value="KAA8998158.1"/>
    <property type="molecule type" value="Genomic_DNA"/>
</dbReference>
<dbReference type="RefSeq" id="WP_150436217.1">
    <property type="nucleotide sequence ID" value="NZ_VYKJ01000009.1"/>
</dbReference>
<reference evidence="2 3" key="1">
    <citation type="submission" date="2019-09" db="EMBL/GenBank/DDBJ databases">
        <authorList>
            <person name="Li Y."/>
        </authorList>
    </citation>
    <scope>NUCLEOTIDE SEQUENCE [LARGE SCALE GENOMIC DNA]</scope>
    <source>
        <strain evidence="2 3">L3-3HA</strain>
    </source>
</reference>
<organism evidence="2 3">
    <name type="scientific">Affinibrenneria salicis</name>
    <dbReference type="NCBI Taxonomy" id="2590031"/>
    <lineage>
        <taxon>Bacteria</taxon>
        <taxon>Pseudomonadati</taxon>
        <taxon>Pseudomonadota</taxon>
        <taxon>Gammaproteobacteria</taxon>
        <taxon>Enterobacterales</taxon>
        <taxon>Pectobacteriaceae</taxon>
        <taxon>Affinibrenneria</taxon>
    </lineage>
</organism>
<dbReference type="Pfam" id="PF06812">
    <property type="entry name" value="ImpA_N"/>
    <property type="match status" value="1"/>
</dbReference>
<name>A0A5J5FWG7_9GAMM</name>
<evidence type="ECO:0000313" key="3">
    <source>
        <dbReference type="Proteomes" id="UP000335415"/>
    </source>
</evidence>
<dbReference type="Proteomes" id="UP000335415">
    <property type="component" value="Unassembled WGS sequence"/>
</dbReference>
<protein>
    <submittedName>
        <fullName evidence="2">Type VI secretion system protein TssA</fullName>
    </submittedName>
</protein>
<dbReference type="InterPro" id="IPR017740">
    <property type="entry name" value="TssA-like"/>
</dbReference>
<evidence type="ECO:0000313" key="2">
    <source>
        <dbReference type="EMBL" id="KAA8998158.1"/>
    </source>
</evidence>
<dbReference type="OrthoDB" id="9771118at2"/>
<feature type="domain" description="ImpA N-terminal" evidence="1">
    <location>
        <begin position="7"/>
        <end position="129"/>
    </location>
</feature>
<dbReference type="NCBIfam" id="TIGR03363">
    <property type="entry name" value="VI_chp_8"/>
    <property type="match status" value="1"/>
</dbReference>
<sequence>MKIEQLLTPVSIEDPCGENLEYDAGFMAMEQAAAGKQEQQFGDTIIPAEAPDWSQVERLAASLLERTKDLRVMLTLTRAWTQLQGLSGYASGISLIHQALERYWDSIFPLLEFDGELDPLFRINVLADLGDKSPLTLALRQATLLKNAGGEISVRDACALLDGSKQENSGYPGGKTRLLDELAQGGQPGIDAILNIAQTLNALRETITRHLGESALPEMSLLQKTIGALAQACQSQTPLAVTQPPEGQPDESEQVIKQAASAPAVMNWQSMQITSRDDVQLVLEKTKQYFQQYEPSHPAPLLIDRVQRLIKLNFMDIVRDLAPDGVNQLETIFGRPDSQGE</sequence>
<gene>
    <name evidence="2" type="primary">tssA</name>
    <name evidence="2" type="ORF">FJU30_17240</name>
</gene>
<dbReference type="InterPro" id="IPR010657">
    <property type="entry name" value="ImpA_N"/>
</dbReference>
<keyword evidence="3" id="KW-1185">Reference proteome</keyword>
<dbReference type="PANTHER" id="PTHR37951">
    <property type="entry name" value="CYTOPLASMIC PROTEIN-RELATED"/>
    <property type="match status" value="1"/>
</dbReference>